<dbReference type="Gene3D" id="3.60.21.10">
    <property type="match status" value="1"/>
</dbReference>
<evidence type="ECO:0000259" key="1">
    <source>
        <dbReference type="Pfam" id="PF00149"/>
    </source>
</evidence>
<dbReference type="PATRIC" id="fig|1429438.4.peg.7424"/>
<protein>
    <recommendedName>
        <fullName evidence="1">Calcineurin-like phosphoesterase domain-containing protein</fullName>
    </recommendedName>
</protein>
<name>W4L652_ENTF1</name>
<dbReference type="SUPFAM" id="SSF56300">
    <property type="entry name" value="Metallo-dependent phosphatases"/>
    <property type="match status" value="1"/>
</dbReference>
<organism evidence="2 3">
    <name type="scientific">Entotheonella factor</name>
    <dbReference type="NCBI Taxonomy" id="1429438"/>
    <lineage>
        <taxon>Bacteria</taxon>
        <taxon>Pseudomonadati</taxon>
        <taxon>Nitrospinota/Tectimicrobiota group</taxon>
        <taxon>Candidatus Tectimicrobiota</taxon>
        <taxon>Candidatus Entotheonellia</taxon>
        <taxon>Candidatus Entotheonellales</taxon>
        <taxon>Candidatus Entotheonellaceae</taxon>
        <taxon>Candidatus Entotheonella</taxon>
    </lineage>
</organism>
<dbReference type="Pfam" id="PF00149">
    <property type="entry name" value="Metallophos"/>
    <property type="match status" value="1"/>
</dbReference>
<comment type="caution">
    <text evidence="2">The sequence shown here is derived from an EMBL/GenBank/DDBJ whole genome shotgun (WGS) entry which is preliminary data.</text>
</comment>
<gene>
    <name evidence="2" type="ORF">ETSY1_39625</name>
</gene>
<evidence type="ECO:0000313" key="3">
    <source>
        <dbReference type="Proteomes" id="UP000019141"/>
    </source>
</evidence>
<dbReference type="InterPro" id="IPR004843">
    <property type="entry name" value="Calcineurin-like_PHP"/>
</dbReference>
<dbReference type="AlphaFoldDB" id="W4L652"/>
<keyword evidence="3" id="KW-1185">Reference proteome</keyword>
<feature type="domain" description="Calcineurin-like phosphoesterase" evidence="1">
    <location>
        <begin position="178"/>
        <end position="356"/>
    </location>
</feature>
<reference evidence="2 3" key="1">
    <citation type="journal article" date="2014" name="Nature">
        <title>An environmental bacterial taxon with a large and distinct metabolic repertoire.</title>
        <authorList>
            <person name="Wilson M.C."/>
            <person name="Mori T."/>
            <person name="Ruckert C."/>
            <person name="Uria A.R."/>
            <person name="Helf M.J."/>
            <person name="Takada K."/>
            <person name="Gernert C."/>
            <person name="Steffens U.A."/>
            <person name="Heycke N."/>
            <person name="Schmitt S."/>
            <person name="Rinke C."/>
            <person name="Helfrich E.J."/>
            <person name="Brachmann A.O."/>
            <person name="Gurgui C."/>
            <person name="Wakimoto T."/>
            <person name="Kracht M."/>
            <person name="Crusemann M."/>
            <person name="Hentschel U."/>
            <person name="Abe I."/>
            <person name="Matsunaga S."/>
            <person name="Kalinowski J."/>
            <person name="Takeyama H."/>
            <person name="Piel J."/>
        </authorList>
    </citation>
    <scope>NUCLEOTIDE SEQUENCE [LARGE SCALE GENOMIC DNA]</scope>
    <source>
        <strain evidence="3">TSY1</strain>
    </source>
</reference>
<dbReference type="HOGENOM" id="CLU_698046_0_0_7"/>
<dbReference type="Proteomes" id="UP000019141">
    <property type="component" value="Unassembled WGS sequence"/>
</dbReference>
<dbReference type="EMBL" id="AZHW01001253">
    <property type="protein sequence ID" value="ETW93344.1"/>
    <property type="molecule type" value="Genomic_DNA"/>
</dbReference>
<dbReference type="GO" id="GO:0016787">
    <property type="term" value="F:hydrolase activity"/>
    <property type="evidence" value="ECO:0007669"/>
    <property type="project" value="InterPro"/>
</dbReference>
<dbReference type="InterPro" id="IPR029052">
    <property type="entry name" value="Metallo-depent_PP-like"/>
</dbReference>
<sequence length="442" mass="50095">MASFLQWLRNLFSTGVQEVEKEVATGTKDIEREVAYLEMELRHWETRLKVAANQFAEKAGAEVYEATMQRLAELHQEAERLLTGRDEGDLSNLPWEFVHGYAVLHASDPNVKALPCHPKDFDTIVMKDGALFGCHKWEKLDPGWIESLEKWFIHLLDRADFVENPAVLPIGNQVTLGIAGDWGTGPFEAHAPSIKVGRQLATLNADYTIHLGDTYYAGTKIEENHAMKTWPQGSQGAFTLNSNHEMYSGAIGYYKLLEEFPKQQGTSYFALYNDHWLIVGLDTAYASESRHLYMQGNLNDAQIEWLGRLPKDRKVIVLSHHQPYDITGTQQQPVYQQAANALGQDPAYWYWGHLHNGIWYHPLNDGKLQGRCVGHGAIPYGKARELDDYPEQIAWYETQLAGDPHYPDRVLNGFMSVELDGPHLREKMIGEDGSVRWSNSGS</sequence>
<accession>W4L652</accession>
<proteinExistence type="predicted"/>
<evidence type="ECO:0000313" key="2">
    <source>
        <dbReference type="EMBL" id="ETW93344.1"/>
    </source>
</evidence>